<dbReference type="InterPro" id="IPR012976">
    <property type="entry name" value="NOSIC"/>
</dbReference>
<protein>
    <recommendedName>
        <fullName evidence="3">Nucleolar protein 58</fullName>
    </recommendedName>
</protein>
<dbReference type="RefSeq" id="XP_066721645.1">
    <property type="nucleotide sequence ID" value="XM_066853504.1"/>
</dbReference>
<feature type="compositionally biased region" description="Acidic residues" evidence="7">
    <location>
        <begin position="435"/>
        <end position="455"/>
    </location>
</feature>
<dbReference type="Pfam" id="PF08156">
    <property type="entry name" value="NOP5NT"/>
    <property type="match status" value="1"/>
</dbReference>
<dbReference type="PROSITE" id="PS51358">
    <property type="entry name" value="NOP"/>
    <property type="match status" value="1"/>
</dbReference>
<evidence type="ECO:0000256" key="7">
    <source>
        <dbReference type="SAM" id="MobiDB-lite"/>
    </source>
</evidence>
<keyword evidence="4" id="KW-0690">Ribosome biogenesis</keyword>
<evidence type="ECO:0000256" key="6">
    <source>
        <dbReference type="ARBA" id="ARBA00024837"/>
    </source>
</evidence>
<dbReference type="SUPFAM" id="SSF89124">
    <property type="entry name" value="Nop domain"/>
    <property type="match status" value="1"/>
</dbReference>
<feature type="region of interest" description="Disordered" evidence="7">
    <location>
        <begin position="396"/>
        <end position="415"/>
    </location>
</feature>
<evidence type="ECO:0000256" key="5">
    <source>
        <dbReference type="ARBA" id="ARBA00023242"/>
    </source>
</evidence>
<evidence type="ECO:0000259" key="8">
    <source>
        <dbReference type="PROSITE" id="PS51358"/>
    </source>
</evidence>
<comment type="similarity">
    <text evidence="2">Belongs to the NOP5/NOP56 family.</text>
</comment>
<dbReference type="InterPro" id="IPR042239">
    <property type="entry name" value="Nop_C"/>
</dbReference>
<dbReference type="Proteomes" id="UP001480595">
    <property type="component" value="Unassembled WGS sequence"/>
</dbReference>
<dbReference type="PANTHER" id="PTHR10894">
    <property type="entry name" value="NUCLEOLAR PROTEIN 5 NUCLEOLAR PROTEIN NOP5 NOP58"/>
    <property type="match status" value="1"/>
</dbReference>
<sequence>MGLFVLAETPAGYGLFKAKDKKLLSREDVATALDSAEAINSMLSLKKMIKFEDAAEALGEYTSLTEGKVTPMLQKLLDEIKDERKSSLAVCDPKLGAAINVLPELNLTPVSDASTNDLFRAIKTYLPELFPDLQGDYLGNMALALSHSISRHKLKFSPDKVDVMIVNAISLMDNLDKELNNFFMRVKEWYGWHFPSWTALSTTMWPTLVLLWLWGTEIGEFDLENIRLLAEQALSFSEQRQQLSLYLASRMKAIAPNLTELVGELVGARLIAHAGSLLKLAKSPSSTIQILGAEKALFRALKTKHDTPKYGLIYHASLVGQATGKNKGKMARMLAAKAALGLRQDAFSDLSTEGIDGEDIAIDDEERADLGIKARAKLENALRRMEGKPLLAKSVQVGPNGTINPNKFEVNPSRSYNTDADAITEKTAKVSLIQEVEDTPMGDDDDSEDESEDEAEKVKKAAKEAKKAKKEKRKSGVSEVAPDTPKSSALSEADYERLAKDAGISVSKFKRKFERGDVKLNADGTPMVLSKKELKKQRKSEVMQTDSVDEDASSKKKRKHDDEETPKKSKKKSKKEKA</sequence>
<evidence type="ECO:0000256" key="3">
    <source>
        <dbReference type="ARBA" id="ARBA00020379"/>
    </source>
</evidence>
<feature type="compositionally biased region" description="Basic residues" evidence="7">
    <location>
        <begin position="568"/>
        <end position="578"/>
    </location>
</feature>
<feature type="compositionally biased region" description="Basic residues" evidence="7">
    <location>
        <begin position="466"/>
        <end position="475"/>
    </location>
</feature>
<evidence type="ECO:0000256" key="1">
    <source>
        <dbReference type="ARBA" id="ARBA00004604"/>
    </source>
</evidence>
<proteinExistence type="inferred from homology"/>
<dbReference type="Gene3D" id="1.10.246.90">
    <property type="entry name" value="Nop domain"/>
    <property type="match status" value="1"/>
</dbReference>
<evidence type="ECO:0000256" key="2">
    <source>
        <dbReference type="ARBA" id="ARBA00009211"/>
    </source>
</evidence>
<evidence type="ECO:0000313" key="10">
    <source>
        <dbReference type="Proteomes" id="UP001480595"/>
    </source>
</evidence>
<feature type="region of interest" description="Disordered" evidence="7">
    <location>
        <begin position="513"/>
        <end position="578"/>
    </location>
</feature>
<comment type="subcellular location">
    <subcellularLocation>
        <location evidence="1">Nucleus</location>
        <location evidence="1">Nucleolus</location>
    </subcellularLocation>
</comment>
<dbReference type="InterPro" id="IPR002687">
    <property type="entry name" value="Nop_dom"/>
</dbReference>
<keyword evidence="10" id="KW-1185">Reference proteome</keyword>
<evidence type="ECO:0000256" key="4">
    <source>
        <dbReference type="ARBA" id="ARBA00022517"/>
    </source>
</evidence>
<dbReference type="InterPro" id="IPR045056">
    <property type="entry name" value="Nop56/Nop58"/>
</dbReference>
<dbReference type="EMBL" id="JAQQWL010000002">
    <property type="protein sequence ID" value="KAK8087121.1"/>
    <property type="molecule type" value="Genomic_DNA"/>
</dbReference>
<name>A0ABR1WVE8_9PEZI</name>
<feature type="compositionally biased region" description="Basic and acidic residues" evidence="7">
    <location>
        <begin position="456"/>
        <end position="465"/>
    </location>
</feature>
<keyword evidence="5" id="KW-0539">Nucleus</keyword>
<feature type="domain" description="Nop" evidence="8">
    <location>
        <begin position="254"/>
        <end position="387"/>
    </location>
</feature>
<dbReference type="SMART" id="SM00931">
    <property type="entry name" value="NOSIC"/>
    <property type="match status" value="1"/>
</dbReference>
<dbReference type="Pfam" id="PF01798">
    <property type="entry name" value="Nop"/>
    <property type="match status" value="2"/>
</dbReference>
<dbReference type="PANTHER" id="PTHR10894:SF1">
    <property type="entry name" value="NUCLEOLAR PROTEIN 58"/>
    <property type="match status" value="1"/>
</dbReference>
<dbReference type="Gene3D" id="1.10.287.4070">
    <property type="match status" value="2"/>
</dbReference>
<accession>A0ABR1WVE8</accession>
<dbReference type="InterPro" id="IPR012974">
    <property type="entry name" value="NOP58/56_N"/>
</dbReference>
<dbReference type="GeneID" id="92086567"/>
<comment type="caution">
    <text evidence="9">The sequence shown here is derived from an EMBL/GenBank/DDBJ whole genome shotgun (WGS) entry which is preliminary data.</text>
</comment>
<reference evidence="9 10" key="1">
    <citation type="submission" date="2023-01" db="EMBL/GenBank/DDBJ databases">
        <title>Analysis of 21 Apiospora genomes using comparative genomics revels a genus with tremendous synthesis potential of carbohydrate active enzymes and secondary metabolites.</title>
        <authorList>
            <person name="Sorensen T."/>
        </authorList>
    </citation>
    <scope>NUCLEOTIDE SEQUENCE [LARGE SCALE GENOMIC DNA]</scope>
    <source>
        <strain evidence="9 10">CBS 135458</strain>
    </source>
</reference>
<dbReference type="InterPro" id="IPR036070">
    <property type="entry name" value="Nop_dom_sf"/>
</dbReference>
<comment type="function">
    <text evidence="6">Required for pre-18S rRNA processing. May bind microtubules.</text>
</comment>
<organism evidence="9 10">
    <name type="scientific">Apiospora phragmitis</name>
    <dbReference type="NCBI Taxonomy" id="2905665"/>
    <lineage>
        <taxon>Eukaryota</taxon>
        <taxon>Fungi</taxon>
        <taxon>Dikarya</taxon>
        <taxon>Ascomycota</taxon>
        <taxon>Pezizomycotina</taxon>
        <taxon>Sordariomycetes</taxon>
        <taxon>Xylariomycetidae</taxon>
        <taxon>Amphisphaeriales</taxon>
        <taxon>Apiosporaceae</taxon>
        <taxon>Apiospora</taxon>
    </lineage>
</organism>
<feature type="region of interest" description="Disordered" evidence="7">
    <location>
        <begin position="432"/>
        <end position="495"/>
    </location>
</feature>
<gene>
    <name evidence="9" type="ORF">PG994_002095</name>
</gene>
<evidence type="ECO:0000313" key="9">
    <source>
        <dbReference type="EMBL" id="KAK8087121.1"/>
    </source>
</evidence>